<keyword evidence="5 7" id="KW-1133">Transmembrane helix</keyword>
<evidence type="ECO:0000256" key="5">
    <source>
        <dbReference type="ARBA" id="ARBA00022989"/>
    </source>
</evidence>
<dbReference type="SUPFAM" id="SSF161098">
    <property type="entry name" value="MetI-like"/>
    <property type="match status" value="1"/>
</dbReference>
<feature type="non-terminal residue" evidence="9">
    <location>
        <position position="1"/>
    </location>
</feature>
<evidence type="ECO:0000256" key="7">
    <source>
        <dbReference type="SAM" id="Phobius"/>
    </source>
</evidence>
<dbReference type="EMBL" id="BARW01011705">
    <property type="protein sequence ID" value="GAI75736.1"/>
    <property type="molecule type" value="Genomic_DNA"/>
</dbReference>
<accession>X1S9E7</accession>
<organism evidence="9">
    <name type="scientific">marine sediment metagenome</name>
    <dbReference type="NCBI Taxonomy" id="412755"/>
    <lineage>
        <taxon>unclassified sequences</taxon>
        <taxon>metagenomes</taxon>
        <taxon>ecological metagenomes</taxon>
    </lineage>
</organism>
<sequence length="198" mass="21143">IGMLSGYIGGKFDLIVQRFVDGWMCLPGLVLLMVIIGMIGQGMWQVIIVLGISWAFGGSRVIRSAVIGIKENVYIAAAVAIGCPTSKILTRHILSNIMAPIVVQFSLQVPAIILTEASLSYLGFGIPPPAPSWGGMVGGAGRIFMHVAPWMAFFPGLALSIVVYGVNMFGDAVRDLLDPRLRGGVGRYGVRAKKEAKK</sequence>
<protein>
    <recommendedName>
        <fullName evidence="8">ABC transmembrane type-1 domain-containing protein</fullName>
    </recommendedName>
</protein>
<dbReference type="InterPro" id="IPR035906">
    <property type="entry name" value="MetI-like_sf"/>
</dbReference>
<dbReference type="PANTHER" id="PTHR43386">
    <property type="entry name" value="OLIGOPEPTIDE TRANSPORT SYSTEM PERMEASE PROTEIN APPC"/>
    <property type="match status" value="1"/>
</dbReference>
<dbReference type="InterPro" id="IPR050366">
    <property type="entry name" value="BP-dependent_transpt_permease"/>
</dbReference>
<dbReference type="InterPro" id="IPR000515">
    <property type="entry name" value="MetI-like"/>
</dbReference>
<keyword evidence="4 7" id="KW-0812">Transmembrane</keyword>
<evidence type="ECO:0000256" key="4">
    <source>
        <dbReference type="ARBA" id="ARBA00022692"/>
    </source>
</evidence>
<keyword evidence="3" id="KW-1003">Cell membrane</keyword>
<dbReference type="PROSITE" id="PS50928">
    <property type="entry name" value="ABC_TM1"/>
    <property type="match status" value="1"/>
</dbReference>
<gene>
    <name evidence="9" type="ORF">S12H4_22448</name>
</gene>
<name>X1S9E7_9ZZZZ</name>
<dbReference type="Gene3D" id="1.10.3720.10">
    <property type="entry name" value="MetI-like"/>
    <property type="match status" value="1"/>
</dbReference>
<keyword evidence="6 7" id="KW-0472">Membrane</keyword>
<reference evidence="9" key="1">
    <citation type="journal article" date="2014" name="Front. Microbiol.">
        <title>High frequency of phylogenetically diverse reductive dehalogenase-homologous genes in deep subseafloor sedimentary metagenomes.</title>
        <authorList>
            <person name="Kawai M."/>
            <person name="Futagami T."/>
            <person name="Toyoda A."/>
            <person name="Takaki Y."/>
            <person name="Nishi S."/>
            <person name="Hori S."/>
            <person name="Arai W."/>
            <person name="Tsubouchi T."/>
            <person name="Morono Y."/>
            <person name="Uchiyama I."/>
            <person name="Ito T."/>
            <person name="Fujiyama A."/>
            <person name="Inagaki F."/>
            <person name="Takami H."/>
        </authorList>
    </citation>
    <scope>NUCLEOTIDE SEQUENCE</scope>
    <source>
        <strain evidence="9">Expedition CK06-06</strain>
    </source>
</reference>
<comment type="subcellular location">
    <subcellularLocation>
        <location evidence="1">Cell membrane</location>
        <topology evidence="1">Multi-pass membrane protein</topology>
    </subcellularLocation>
</comment>
<evidence type="ECO:0000256" key="6">
    <source>
        <dbReference type="ARBA" id="ARBA00023136"/>
    </source>
</evidence>
<dbReference type="CDD" id="cd06261">
    <property type="entry name" value="TM_PBP2"/>
    <property type="match status" value="1"/>
</dbReference>
<evidence type="ECO:0000256" key="2">
    <source>
        <dbReference type="ARBA" id="ARBA00022448"/>
    </source>
</evidence>
<dbReference type="GO" id="GO:0055085">
    <property type="term" value="P:transmembrane transport"/>
    <property type="evidence" value="ECO:0007669"/>
    <property type="project" value="InterPro"/>
</dbReference>
<evidence type="ECO:0000256" key="3">
    <source>
        <dbReference type="ARBA" id="ARBA00022475"/>
    </source>
</evidence>
<feature type="transmembrane region" description="Helical" evidence="7">
    <location>
        <begin position="143"/>
        <end position="166"/>
    </location>
</feature>
<dbReference type="GO" id="GO:0005886">
    <property type="term" value="C:plasma membrane"/>
    <property type="evidence" value="ECO:0007669"/>
    <property type="project" value="UniProtKB-SubCell"/>
</dbReference>
<proteinExistence type="predicted"/>
<evidence type="ECO:0000313" key="9">
    <source>
        <dbReference type="EMBL" id="GAI75736.1"/>
    </source>
</evidence>
<feature type="domain" description="ABC transmembrane type-1" evidence="8">
    <location>
        <begin position="1"/>
        <end position="170"/>
    </location>
</feature>
<comment type="caution">
    <text evidence="9">The sequence shown here is derived from an EMBL/GenBank/DDBJ whole genome shotgun (WGS) entry which is preliminary data.</text>
</comment>
<keyword evidence="2" id="KW-0813">Transport</keyword>
<evidence type="ECO:0000256" key="1">
    <source>
        <dbReference type="ARBA" id="ARBA00004651"/>
    </source>
</evidence>
<dbReference type="AlphaFoldDB" id="X1S9E7"/>
<feature type="transmembrane region" description="Helical" evidence="7">
    <location>
        <begin position="101"/>
        <end position="123"/>
    </location>
</feature>
<dbReference type="Pfam" id="PF00528">
    <property type="entry name" value="BPD_transp_1"/>
    <property type="match status" value="1"/>
</dbReference>
<evidence type="ECO:0000259" key="8">
    <source>
        <dbReference type="PROSITE" id="PS50928"/>
    </source>
</evidence>
<dbReference type="PANTHER" id="PTHR43386:SF1">
    <property type="entry name" value="D,D-DIPEPTIDE TRANSPORT SYSTEM PERMEASE PROTEIN DDPC-RELATED"/>
    <property type="match status" value="1"/>
</dbReference>